<feature type="region of interest" description="Disordered" evidence="1">
    <location>
        <begin position="1"/>
        <end position="22"/>
    </location>
</feature>
<dbReference type="Proteomes" id="UP001174934">
    <property type="component" value="Unassembled WGS sequence"/>
</dbReference>
<comment type="caution">
    <text evidence="3">The sequence shown here is derived from an EMBL/GenBank/DDBJ whole genome shotgun (WGS) entry which is preliminary data.</text>
</comment>
<keyword evidence="4" id="KW-1185">Reference proteome</keyword>
<organism evidence="3 4">
    <name type="scientific">Bombardia bombarda</name>
    <dbReference type="NCBI Taxonomy" id="252184"/>
    <lineage>
        <taxon>Eukaryota</taxon>
        <taxon>Fungi</taxon>
        <taxon>Dikarya</taxon>
        <taxon>Ascomycota</taxon>
        <taxon>Pezizomycotina</taxon>
        <taxon>Sordariomycetes</taxon>
        <taxon>Sordariomycetidae</taxon>
        <taxon>Sordariales</taxon>
        <taxon>Lasiosphaeriaceae</taxon>
        <taxon>Bombardia</taxon>
    </lineage>
</organism>
<accession>A0AA39XNK2</accession>
<name>A0AA39XNK2_9PEZI</name>
<keyword evidence="3" id="KW-0418">Kinase</keyword>
<feature type="compositionally biased region" description="Polar residues" evidence="1">
    <location>
        <begin position="1"/>
        <end position="11"/>
    </location>
</feature>
<dbReference type="Pfam" id="PF01636">
    <property type="entry name" value="APH"/>
    <property type="match status" value="1"/>
</dbReference>
<feature type="domain" description="Aminoglycoside phosphotransferase" evidence="2">
    <location>
        <begin position="100"/>
        <end position="252"/>
    </location>
</feature>
<dbReference type="InterPro" id="IPR051678">
    <property type="entry name" value="AGP_Transferase"/>
</dbReference>
<reference evidence="3" key="1">
    <citation type="submission" date="2023-06" db="EMBL/GenBank/DDBJ databases">
        <title>Genome-scale phylogeny and comparative genomics of the fungal order Sordariales.</title>
        <authorList>
            <consortium name="Lawrence Berkeley National Laboratory"/>
            <person name="Hensen N."/>
            <person name="Bonometti L."/>
            <person name="Westerberg I."/>
            <person name="Brannstrom I.O."/>
            <person name="Guillou S."/>
            <person name="Cros-Aarteil S."/>
            <person name="Calhoun S."/>
            <person name="Haridas S."/>
            <person name="Kuo A."/>
            <person name="Mondo S."/>
            <person name="Pangilinan J."/>
            <person name="Riley R."/>
            <person name="LaButti K."/>
            <person name="Andreopoulos B."/>
            <person name="Lipzen A."/>
            <person name="Chen C."/>
            <person name="Yanf M."/>
            <person name="Daum C."/>
            <person name="Ng V."/>
            <person name="Clum A."/>
            <person name="Steindorff A."/>
            <person name="Ohm R."/>
            <person name="Martin F."/>
            <person name="Silar P."/>
            <person name="Natvig D."/>
            <person name="Lalanne C."/>
            <person name="Gautier V."/>
            <person name="Ament-velasquez S.L."/>
            <person name="Kruys A."/>
            <person name="Hutchinson M.I."/>
            <person name="Powell A.J."/>
            <person name="Barry K."/>
            <person name="Miller A.N."/>
            <person name="Grigoriev I.V."/>
            <person name="Debuchy R."/>
            <person name="Gladieux P."/>
            <person name="Thoren M.H."/>
            <person name="Johannesson H."/>
        </authorList>
    </citation>
    <scope>NUCLEOTIDE SEQUENCE</scope>
    <source>
        <strain evidence="3">SMH3391-2</strain>
    </source>
</reference>
<dbReference type="SUPFAM" id="SSF56112">
    <property type="entry name" value="Protein kinase-like (PK-like)"/>
    <property type="match status" value="1"/>
</dbReference>
<keyword evidence="3" id="KW-0723">Serine/threonine-protein kinase</keyword>
<dbReference type="GO" id="GO:0004674">
    <property type="term" value="F:protein serine/threonine kinase activity"/>
    <property type="evidence" value="ECO:0007669"/>
    <property type="project" value="UniProtKB-KW"/>
</dbReference>
<dbReference type="PANTHER" id="PTHR21310:SF15">
    <property type="entry name" value="AMINOGLYCOSIDE PHOSPHOTRANSFERASE DOMAIN-CONTAINING PROTEIN"/>
    <property type="match status" value="1"/>
</dbReference>
<dbReference type="InterPro" id="IPR011009">
    <property type="entry name" value="Kinase-like_dom_sf"/>
</dbReference>
<proteinExistence type="predicted"/>
<dbReference type="EMBL" id="JAULSR010000001">
    <property type="protein sequence ID" value="KAK0636300.1"/>
    <property type="molecule type" value="Genomic_DNA"/>
</dbReference>
<gene>
    <name evidence="3" type="ORF">B0T17DRAFT_605108</name>
</gene>
<dbReference type="InterPro" id="IPR002575">
    <property type="entry name" value="Aminoglycoside_PTrfase"/>
</dbReference>
<dbReference type="AlphaFoldDB" id="A0AA39XNK2"/>
<sequence length="362" mass="40968">MPNRPRAQQCQCGDLEPGPNSPHEQIQTLLSTANIQQLQKAALLARIGQGKAAHPDISCAIDTSCFTYGFNNVVLEVSFSDHVYWLAKTQHVSINASEATENAMYMSNEIATMRTTKNRTSTPVPQVFAYDCSPSNEVGYPYILMEFLHGRTLGGTIVSQVPPEHHPKVARQLADWFYTDRQESNRMVLDLHPQDPEWNTACWVLKTALPHIIVEDRVHGPFPLCHVDLHHGNILFDDGFNLTAVLDWSQAQTVPLERLAVSPEFITFPGISEERNQKILDFRSLVREHLQHLEKTECSADKISPTPLFHVFGSKRADITNRCTYSRPQRALWDGRMVARLMYGDGIAREQLVCVYGELEIY</sequence>
<dbReference type="PANTHER" id="PTHR21310">
    <property type="entry name" value="AMINOGLYCOSIDE PHOSPHOTRANSFERASE-RELATED-RELATED"/>
    <property type="match status" value="1"/>
</dbReference>
<dbReference type="Gene3D" id="3.90.1200.10">
    <property type="match status" value="1"/>
</dbReference>
<evidence type="ECO:0000313" key="3">
    <source>
        <dbReference type="EMBL" id="KAK0636300.1"/>
    </source>
</evidence>
<protein>
    <submittedName>
        <fullName evidence="3">Serine/threonine protein kinase</fullName>
    </submittedName>
</protein>
<evidence type="ECO:0000313" key="4">
    <source>
        <dbReference type="Proteomes" id="UP001174934"/>
    </source>
</evidence>
<evidence type="ECO:0000259" key="2">
    <source>
        <dbReference type="Pfam" id="PF01636"/>
    </source>
</evidence>
<evidence type="ECO:0000256" key="1">
    <source>
        <dbReference type="SAM" id="MobiDB-lite"/>
    </source>
</evidence>
<keyword evidence="3" id="KW-0808">Transferase</keyword>